<dbReference type="AlphaFoldDB" id="A0A5B8RXC2"/>
<dbReference type="InterPro" id="IPR036928">
    <property type="entry name" value="AS_sf"/>
</dbReference>
<organism evidence="2 3">
    <name type="scientific">Comamonas flocculans</name>
    <dbReference type="NCBI Taxonomy" id="2597701"/>
    <lineage>
        <taxon>Bacteria</taxon>
        <taxon>Pseudomonadati</taxon>
        <taxon>Pseudomonadota</taxon>
        <taxon>Betaproteobacteria</taxon>
        <taxon>Burkholderiales</taxon>
        <taxon>Comamonadaceae</taxon>
        <taxon>Comamonas</taxon>
    </lineage>
</organism>
<dbReference type="Gene3D" id="3.90.1300.10">
    <property type="entry name" value="Amidase signature (AS) domain"/>
    <property type="match status" value="1"/>
</dbReference>
<dbReference type="PANTHER" id="PTHR11895">
    <property type="entry name" value="TRANSAMIDASE"/>
    <property type="match status" value="1"/>
</dbReference>
<dbReference type="EMBL" id="CP042344">
    <property type="protein sequence ID" value="QEA13332.1"/>
    <property type="molecule type" value="Genomic_DNA"/>
</dbReference>
<accession>A0A5B8RXC2</accession>
<name>A0A5B8RXC2_9BURK</name>
<protein>
    <submittedName>
        <fullName evidence="2">Amidase</fullName>
    </submittedName>
</protein>
<evidence type="ECO:0000313" key="2">
    <source>
        <dbReference type="EMBL" id="QEA13332.1"/>
    </source>
</evidence>
<evidence type="ECO:0000259" key="1">
    <source>
        <dbReference type="Pfam" id="PF01425"/>
    </source>
</evidence>
<dbReference type="GO" id="GO:0003824">
    <property type="term" value="F:catalytic activity"/>
    <property type="evidence" value="ECO:0007669"/>
    <property type="project" value="InterPro"/>
</dbReference>
<dbReference type="InterPro" id="IPR023631">
    <property type="entry name" value="Amidase_dom"/>
</dbReference>
<sequence length="452" mass="47278">MSLREQPDSLVHVAHRLAQRQTSAEQLAEQAIARAGEGEGPSTFTRVLARTARAQAQASDTLRAANLVRSPLEGVPISIKDLFDVSGYRTRAGSTLLKFAPPATRNALVVDRLLAAGAVIVGTTNMTEFAFSGVGINPHYGTPRNPWGRTGGGRIPGGSSSGAAISVTDGMAFAALGTDTGGSVRIPAALCGLTGFKPTARRIPAAGALPLSTSLDSIGPIAHTVRCCALLDSVLAGEPPVRPEPADPARLQLLAPANLVLDGMDATVAEAWRRALARLAQAGVRIVHAPLAPLDELAAIHAHGTFSNAEAWAWHRQYLPARQSEYDPRVASRILVGSQMNAADYVDLLAARRDWIARMEAALADYDAFIMPTVPIVAPEIAPLQASDEAFFAANGLLLRNPSVVNFLDGCAISLPIHTPGEAPAGLSLACPGGQDRRLLAMALAAEALLRG</sequence>
<feature type="domain" description="Amidase" evidence="1">
    <location>
        <begin position="43"/>
        <end position="440"/>
    </location>
</feature>
<dbReference type="NCBIfam" id="NF005460">
    <property type="entry name" value="PRK07056.1"/>
    <property type="match status" value="1"/>
</dbReference>
<dbReference type="PANTHER" id="PTHR11895:SF176">
    <property type="entry name" value="AMIDASE AMID-RELATED"/>
    <property type="match status" value="1"/>
</dbReference>
<keyword evidence="3" id="KW-1185">Reference proteome</keyword>
<dbReference type="RefSeq" id="WP_146912924.1">
    <property type="nucleotide sequence ID" value="NZ_CP042344.1"/>
</dbReference>
<dbReference type="OrthoDB" id="112488at2"/>
<gene>
    <name evidence="2" type="ORF">FOZ74_09980</name>
</gene>
<evidence type="ECO:0000313" key="3">
    <source>
        <dbReference type="Proteomes" id="UP000321199"/>
    </source>
</evidence>
<dbReference type="KEGG" id="cof:FOZ74_09980"/>
<dbReference type="Proteomes" id="UP000321199">
    <property type="component" value="Chromosome"/>
</dbReference>
<dbReference type="SUPFAM" id="SSF75304">
    <property type="entry name" value="Amidase signature (AS) enzymes"/>
    <property type="match status" value="1"/>
</dbReference>
<dbReference type="Pfam" id="PF01425">
    <property type="entry name" value="Amidase"/>
    <property type="match status" value="1"/>
</dbReference>
<dbReference type="InterPro" id="IPR000120">
    <property type="entry name" value="Amidase"/>
</dbReference>
<reference evidence="2 3" key="1">
    <citation type="submission" date="2019-07" db="EMBL/GenBank/DDBJ databases">
        <title>Complete genome sequence of Comamonas sp. NLF 7-7 isolated from livestock.</title>
        <authorList>
            <person name="Kim D.H."/>
            <person name="Kim J.G."/>
        </authorList>
    </citation>
    <scope>NUCLEOTIDE SEQUENCE [LARGE SCALE GENOMIC DNA]</scope>
    <source>
        <strain evidence="2 3">NLF 7-7</strain>
    </source>
</reference>
<proteinExistence type="predicted"/>